<dbReference type="PANTHER" id="PTHR11080">
    <property type="entry name" value="PYRAZINAMIDASE/NICOTINAMIDASE"/>
    <property type="match status" value="1"/>
</dbReference>
<accession>A0A813J5J7</accession>
<dbReference type="InterPro" id="IPR036380">
    <property type="entry name" value="Isochorismatase-like_sf"/>
</dbReference>
<dbReference type="PANTHER" id="PTHR11080:SF2">
    <property type="entry name" value="LD05707P"/>
    <property type="match status" value="1"/>
</dbReference>
<keyword evidence="4" id="KW-0378">Hydrolase</keyword>
<dbReference type="InterPro" id="IPR000868">
    <property type="entry name" value="Isochorismatase-like_dom"/>
</dbReference>
<evidence type="ECO:0000313" key="12">
    <source>
        <dbReference type="Proteomes" id="UP000626109"/>
    </source>
</evidence>
<dbReference type="Pfam" id="PF00857">
    <property type="entry name" value="Isochorismatase"/>
    <property type="match status" value="1"/>
</dbReference>
<evidence type="ECO:0000256" key="5">
    <source>
        <dbReference type="ARBA" id="ARBA00037900"/>
    </source>
</evidence>
<evidence type="ECO:0000256" key="7">
    <source>
        <dbReference type="ARBA" id="ARBA00043224"/>
    </source>
</evidence>
<dbReference type="EMBL" id="CAJNNW010024721">
    <property type="protein sequence ID" value="CAE8673889.1"/>
    <property type="molecule type" value="Genomic_DNA"/>
</dbReference>
<organism evidence="11 12">
    <name type="scientific">Polarella glacialis</name>
    <name type="common">Dinoflagellate</name>
    <dbReference type="NCBI Taxonomy" id="89957"/>
    <lineage>
        <taxon>Eukaryota</taxon>
        <taxon>Sar</taxon>
        <taxon>Alveolata</taxon>
        <taxon>Dinophyceae</taxon>
        <taxon>Suessiales</taxon>
        <taxon>Suessiaceae</taxon>
        <taxon>Polarella</taxon>
    </lineage>
</organism>
<keyword evidence="2" id="KW-0662">Pyridine nucleotide biosynthesis</keyword>
<feature type="domain" description="Isochorismatase-like" evidence="10">
    <location>
        <begin position="35"/>
        <end position="140"/>
    </location>
</feature>
<comment type="caution">
    <text evidence="11">The sequence shown here is derived from an EMBL/GenBank/DDBJ whole genome shotgun (WGS) entry which is preliminary data.</text>
</comment>
<evidence type="ECO:0000256" key="3">
    <source>
        <dbReference type="ARBA" id="ARBA00022723"/>
    </source>
</evidence>
<dbReference type="AlphaFoldDB" id="A0A813J5J7"/>
<proteinExistence type="inferred from homology"/>
<dbReference type="SUPFAM" id="SSF52499">
    <property type="entry name" value="Isochorismatase-like hydrolases"/>
    <property type="match status" value="1"/>
</dbReference>
<dbReference type="GO" id="GO:0008936">
    <property type="term" value="F:nicotinamidase activity"/>
    <property type="evidence" value="ECO:0007669"/>
    <property type="project" value="UniProtKB-EC"/>
</dbReference>
<keyword evidence="9" id="KW-0732">Signal</keyword>
<dbReference type="GO" id="GO:0046872">
    <property type="term" value="F:metal ion binding"/>
    <property type="evidence" value="ECO:0007669"/>
    <property type="project" value="UniProtKB-KW"/>
</dbReference>
<comment type="similarity">
    <text evidence="1">Belongs to the isochorismatase family.</text>
</comment>
<evidence type="ECO:0000256" key="2">
    <source>
        <dbReference type="ARBA" id="ARBA00022642"/>
    </source>
</evidence>
<evidence type="ECO:0000259" key="10">
    <source>
        <dbReference type="Pfam" id="PF00857"/>
    </source>
</evidence>
<protein>
    <recommendedName>
        <fullName evidence="6">nicotinamidase</fullName>
        <ecNumber evidence="6">3.5.1.19</ecNumber>
    </recommendedName>
    <alternativeName>
        <fullName evidence="7">Nicotinamide deamidase</fullName>
    </alternativeName>
</protein>
<gene>
    <name evidence="11" type="ORF">PGLA2088_LOCUS18720</name>
</gene>
<dbReference type="InterPro" id="IPR052347">
    <property type="entry name" value="Isochorismatase_Nicotinamidase"/>
</dbReference>
<feature type="compositionally biased region" description="Basic residues" evidence="8">
    <location>
        <begin position="32"/>
        <end position="42"/>
    </location>
</feature>
<keyword evidence="3" id="KW-0479">Metal-binding</keyword>
<name>A0A813J5J7_POLGL</name>
<evidence type="ECO:0000256" key="6">
    <source>
        <dbReference type="ARBA" id="ARBA00039017"/>
    </source>
</evidence>
<dbReference type="Gene3D" id="3.40.50.850">
    <property type="entry name" value="Isochorismatase-like"/>
    <property type="match status" value="1"/>
</dbReference>
<dbReference type="Proteomes" id="UP000626109">
    <property type="component" value="Unassembled WGS sequence"/>
</dbReference>
<feature type="region of interest" description="Disordered" evidence="8">
    <location>
        <begin position="19"/>
        <end position="42"/>
    </location>
</feature>
<evidence type="ECO:0000256" key="4">
    <source>
        <dbReference type="ARBA" id="ARBA00022801"/>
    </source>
</evidence>
<evidence type="ECO:0000313" key="11">
    <source>
        <dbReference type="EMBL" id="CAE8673889.1"/>
    </source>
</evidence>
<dbReference type="GO" id="GO:0019363">
    <property type="term" value="P:pyridine nucleotide biosynthetic process"/>
    <property type="evidence" value="ECO:0007669"/>
    <property type="project" value="UniProtKB-KW"/>
</dbReference>
<reference evidence="11" key="1">
    <citation type="submission" date="2021-02" db="EMBL/GenBank/DDBJ databases">
        <authorList>
            <person name="Dougan E. K."/>
            <person name="Rhodes N."/>
            <person name="Thang M."/>
            <person name="Chan C."/>
        </authorList>
    </citation>
    <scope>NUCLEOTIDE SEQUENCE</scope>
</reference>
<sequence length="202" mass="21353">MASFKLAALLHGLASPARCRSPASRPSTLVSRPRRRRRPPTSWCRRARKNINVDADSAFMDNSGNLNTELDATLQMHGIDTIYIAGIATEVCVKRTVRDALKSSTGKYKVHLITDASAGLTTEGRNQAVVDMRAMTGVTTITSADILAMKCPEGAVQAASSKLSGGVADVYVGLVVADIATTPTTTLSQIVGPAMASSKLHL</sequence>
<comment type="pathway">
    <text evidence="5">Cofactor biosynthesis; nicotinate biosynthesis; nicotinate from nicotinamide: step 1/1.</text>
</comment>
<feature type="chain" id="PRO_5032752434" description="nicotinamidase" evidence="9">
    <location>
        <begin position="20"/>
        <end position="202"/>
    </location>
</feature>
<evidence type="ECO:0000256" key="1">
    <source>
        <dbReference type="ARBA" id="ARBA00006336"/>
    </source>
</evidence>
<feature type="signal peptide" evidence="9">
    <location>
        <begin position="1"/>
        <end position="19"/>
    </location>
</feature>
<evidence type="ECO:0000256" key="8">
    <source>
        <dbReference type="SAM" id="MobiDB-lite"/>
    </source>
</evidence>
<dbReference type="EC" id="3.5.1.19" evidence="6"/>
<evidence type="ECO:0000256" key="9">
    <source>
        <dbReference type="SAM" id="SignalP"/>
    </source>
</evidence>